<evidence type="ECO:0000256" key="1">
    <source>
        <dbReference type="SAM" id="MobiDB-lite"/>
    </source>
</evidence>
<dbReference type="Proteomes" id="UP000481153">
    <property type="component" value="Unassembled WGS sequence"/>
</dbReference>
<gene>
    <name evidence="2" type="ORF">Ae201684_003326</name>
</gene>
<proteinExistence type="predicted"/>
<dbReference type="AlphaFoldDB" id="A0A6G0XMX8"/>
<evidence type="ECO:0000313" key="3">
    <source>
        <dbReference type="Proteomes" id="UP000481153"/>
    </source>
</evidence>
<comment type="caution">
    <text evidence="2">The sequence shown here is derived from an EMBL/GenBank/DDBJ whole genome shotgun (WGS) entry which is preliminary data.</text>
</comment>
<keyword evidence="3" id="KW-1185">Reference proteome</keyword>
<dbReference type="EMBL" id="VJMJ01000036">
    <property type="protein sequence ID" value="KAF0741651.1"/>
    <property type="molecule type" value="Genomic_DNA"/>
</dbReference>
<name>A0A6G0XMX8_9STRA</name>
<dbReference type="VEuPathDB" id="FungiDB:AeMF1_017642"/>
<protein>
    <submittedName>
        <fullName evidence="2">Uncharacterized protein</fullName>
    </submittedName>
</protein>
<organism evidence="2 3">
    <name type="scientific">Aphanomyces euteiches</name>
    <dbReference type="NCBI Taxonomy" id="100861"/>
    <lineage>
        <taxon>Eukaryota</taxon>
        <taxon>Sar</taxon>
        <taxon>Stramenopiles</taxon>
        <taxon>Oomycota</taxon>
        <taxon>Saprolegniomycetes</taxon>
        <taxon>Saprolegniales</taxon>
        <taxon>Verrucalvaceae</taxon>
        <taxon>Aphanomyces</taxon>
    </lineage>
</organism>
<feature type="region of interest" description="Disordered" evidence="1">
    <location>
        <begin position="102"/>
        <end position="122"/>
    </location>
</feature>
<accession>A0A6G0XMX8</accession>
<evidence type="ECO:0000313" key="2">
    <source>
        <dbReference type="EMBL" id="KAF0741651.1"/>
    </source>
</evidence>
<reference evidence="2 3" key="1">
    <citation type="submission" date="2019-07" db="EMBL/GenBank/DDBJ databases">
        <title>Genomics analysis of Aphanomyces spp. identifies a new class of oomycete effector associated with host adaptation.</title>
        <authorList>
            <person name="Gaulin E."/>
        </authorList>
    </citation>
    <scope>NUCLEOTIDE SEQUENCE [LARGE SCALE GENOMIC DNA]</scope>
    <source>
        <strain evidence="2 3">ATCC 201684</strain>
    </source>
</reference>
<sequence>MDDLNSYFDQDTDAIAPYVVCDGVSVDVFNAYADGDTLRFPLRFIDLSDDGRLLIVELPISRVHESTLFAFHNKFMAASGNEDKIGELGSMTARRVGTHNKEADTTYGPMEDTLNRDPPPPPRTVSDWVTLAVEIGRSQEWESLTRAATWWAGYVGIQYVLLLKVNANATELEYRLYDIVIPGPLPDAPTANGIVRREEIPNPADIVSFSMRRVLSIPENEALPEQVNEVANVNLRRVLDRA</sequence>